<keyword evidence="4 6" id="KW-0934">Plastid</keyword>
<evidence type="ECO:0000256" key="2">
    <source>
        <dbReference type="ARBA" id="ARBA00010985"/>
    </source>
</evidence>
<evidence type="ECO:0000313" key="6">
    <source>
        <dbReference type="EMBL" id="WDA98787.1"/>
    </source>
</evidence>
<evidence type="ECO:0000256" key="4">
    <source>
        <dbReference type="ARBA" id="ARBA00022640"/>
    </source>
</evidence>
<comment type="similarity">
    <text evidence="2">Belongs to the ycf33 family.</text>
</comment>
<keyword evidence="5" id="KW-1133">Transmembrane helix</keyword>
<dbReference type="AlphaFoldDB" id="A0A9Y1I1Y7"/>
<reference evidence="6" key="1">
    <citation type="journal article" date="2023" name="J. Phycol.">
        <title>Revised classification of the Cyanidiophyceae based on plastid genome data with descriptions of the Cavernulicolales ord. nov. and Galdieriales ord. nov. (Rhodophyta).</title>
        <authorList>
            <person name="Park S.I."/>
            <person name="Cho C.H."/>
            <person name="Ciniglia C."/>
            <person name="Huang T.Y."/>
            <person name="Liu S.L."/>
            <person name="Bustamante D.E."/>
            <person name="Calderon M.S."/>
            <person name="Mansilla A."/>
            <person name="McDermott T."/>
            <person name="Andersen R.A."/>
            <person name="Yoon H.S."/>
        </authorList>
    </citation>
    <scope>NUCLEOTIDE SEQUENCE</scope>
</reference>
<dbReference type="InterPro" id="IPR008470">
    <property type="entry name" value="Uncharacterised_Ycf33"/>
</dbReference>
<dbReference type="EMBL" id="OP616811">
    <property type="protein sequence ID" value="WDA98787.1"/>
    <property type="molecule type" value="Genomic_DNA"/>
</dbReference>
<dbReference type="GO" id="GO:0009536">
    <property type="term" value="C:plastid"/>
    <property type="evidence" value="ECO:0007669"/>
    <property type="project" value="UniProtKB-SubCell"/>
</dbReference>
<sequence>MTNFWQNLKRFPKFIISVIIGLITVIMNPIIQRSNSSQTQALLFILSLIILTGAFFTLKAMLQLN</sequence>
<evidence type="ECO:0000256" key="1">
    <source>
        <dbReference type="ARBA" id="ARBA00004474"/>
    </source>
</evidence>
<name>A0A9Y1I1Y7_9RHOD</name>
<keyword evidence="5" id="KW-0812">Transmembrane</keyword>
<feature type="transmembrane region" description="Helical" evidence="5">
    <location>
        <begin position="14"/>
        <end position="31"/>
    </location>
</feature>
<accession>A0A9Y1I1Y7</accession>
<gene>
    <name evidence="6" type="primary">ycf33</name>
    <name evidence="6" type="ORF">SCTW_005</name>
</gene>
<feature type="transmembrane region" description="Helical" evidence="5">
    <location>
        <begin position="43"/>
        <end position="62"/>
    </location>
</feature>
<evidence type="ECO:0000256" key="3">
    <source>
        <dbReference type="ARBA" id="ARBA00021584"/>
    </source>
</evidence>
<keyword evidence="5" id="KW-0472">Membrane</keyword>
<protein>
    <recommendedName>
        <fullName evidence="3">Uncharacterized protein ycf33</fullName>
    </recommendedName>
</protein>
<organism evidence="6">
    <name type="scientific">Sciadococcus taiwanensis</name>
    <dbReference type="NCBI Taxonomy" id="3028030"/>
    <lineage>
        <taxon>Eukaryota</taxon>
        <taxon>Rhodophyta</taxon>
        <taxon>Bangiophyceae</taxon>
        <taxon>Cavernulicolales</taxon>
        <taxon>Cavernulicolaceae</taxon>
        <taxon>Sciadococcus</taxon>
    </lineage>
</organism>
<evidence type="ECO:0000256" key="5">
    <source>
        <dbReference type="SAM" id="Phobius"/>
    </source>
</evidence>
<comment type="subcellular location">
    <subcellularLocation>
        <location evidence="1">Plastid</location>
    </subcellularLocation>
</comment>
<proteinExistence type="inferred from homology"/>
<dbReference type="Pfam" id="PF05421">
    <property type="entry name" value="DUF751"/>
    <property type="match status" value="1"/>
</dbReference>
<geneLocation type="plastid" evidence="6"/>